<dbReference type="InterPro" id="IPR035919">
    <property type="entry name" value="EAL_sf"/>
</dbReference>
<dbReference type="NCBIfam" id="TIGR00229">
    <property type="entry name" value="sensory_box"/>
    <property type="match status" value="2"/>
</dbReference>
<dbReference type="Gene3D" id="3.20.20.450">
    <property type="entry name" value="EAL domain"/>
    <property type="match status" value="1"/>
</dbReference>
<feature type="domain" description="PAC" evidence="4">
    <location>
        <begin position="423"/>
        <end position="476"/>
    </location>
</feature>
<dbReference type="EMBL" id="AP014568">
    <property type="protein sequence ID" value="BAO80471.1"/>
    <property type="molecule type" value="Genomic_DNA"/>
</dbReference>
<dbReference type="InterPro" id="IPR043128">
    <property type="entry name" value="Rev_trsase/Diguanyl_cyclase"/>
</dbReference>
<evidence type="ECO:0000256" key="2">
    <source>
        <dbReference type="SAM" id="MobiDB-lite"/>
    </source>
</evidence>
<dbReference type="Gene3D" id="3.30.450.20">
    <property type="entry name" value="PAS domain"/>
    <property type="match status" value="2"/>
</dbReference>
<feature type="domain" description="GGDEF" evidence="6">
    <location>
        <begin position="630"/>
        <end position="764"/>
    </location>
</feature>
<dbReference type="SMART" id="SM00267">
    <property type="entry name" value="GGDEF"/>
    <property type="match status" value="1"/>
</dbReference>
<feature type="domain" description="PAS" evidence="3">
    <location>
        <begin position="473"/>
        <end position="519"/>
    </location>
</feature>
<dbReference type="InterPro" id="IPR003018">
    <property type="entry name" value="GAF"/>
</dbReference>
<reference evidence="7 8" key="1">
    <citation type="journal article" date="2014" name="Nat. Commun.">
        <title>Physiological and genomic features of highly alkaliphilic hydrogen-utilizing Betaproteobacteria from a continental serpentinizing site.</title>
        <authorList>
            <person name="Suzuki S."/>
            <person name="Kuenen J.G."/>
            <person name="Schipper K."/>
            <person name="van der Velde S."/>
            <person name="Ishii S."/>
            <person name="Wu A."/>
            <person name="Sorokin D.Y."/>
            <person name="Tenney A."/>
            <person name="Meng X.Y."/>
            <person name="Morrill P.L."/>
            <person name="Kamagata Y."/>
            <person name="Muyzer G."/>
            <person name="Nealson K.H."/>
        </authorList>
    </citation>
    <scope>NUCLEOTIDE SEQUENCE [LARGE SCALE GENOMIC DNA]</scope>
    <source>
        <strain evidence="7 8">A1</strain>
    </source>
</reference>
<evidence type="ECO:0000256" key="1">
    <source>
        <dbReference type="SAM" id="Coils"/>
    </source>
</evidence>
<dbReference type="PROSITE" id="PS50113">
    <property type="entry name" value="PAC"/>
    <property type="match status" value="2"/>
</dbReference>
<dbReference type="NCBIfam" id="TIGR00254">
    <property type="entry name" value="GGDEF"/>
    <property type="match status" value="1"/>
</dbReference>
<gene>
    <name evidence="7" type="ORF">SRAA_0617</name>
</gene>
<protein>
    <submittedName>
        <fullName evidence="7">Predicted signal transduction protein containing a membrane domain, an EAL and a GGDEF domain</fullName>
    </submittedName>
</protein>
<dbReference type="PROSITE" id="PS50883">
    <property type="entry name" value="EAL"/>
    <property type="match status" value="1"/>
</dbReference>
<dbReference type="InterPro" id="IPR052155">
    <property type="entry name" value="Biofilm_reg_signaling"/>
</dbReference>
<dbReference type="InterPro" id="IPR029016">
    <property type="entry name" value="GAF-like_dom_sf"/>
</dbReference>
<dbReference type="CDD" id="cd01949">
    <property type="entry name" value="GGDEF"/>
    <property type="match status" value="1"/>
</dbReference>
<evidence type="ECO:0000313" key="8">
    <source>
        <dbReference type="Proteomes" id="UP000067461"/>
    </source>
</evidence>
<dbReference type="InterPro" id="IPR001633">
    <property type="entry name" value="EAL_dom"/>
</dbReference>
<dbReference type="PANTHER" id="PTHR44757:SF2">
    <property type="entry name" value="BIOFILM ARCHITECTURE MAINTENANCE PROTEIN MBAA"/>
    <property type="match status" value="1"/>
</dbReference>
<dbReference type="InterPro" id="IPR013655">
    <property type="entry name" value="PAS_fold_3"/>
</dbReference>
<dbReference type="InterPro" id="IPR001610">
    <property type="entry name" value="PAC"/>
</dbReference>
<dbReference type="AlphaFoldDB" id="A0A060NFY2"/>
<dbReference type="SMART" id="SM00052">
    <property type="entry name" value="EAL"/>
    <property type="match status" value="1"/>
</dbReference>
<keyword evidence="8" id="KW-1185">Reference proteome</keyword>
<evidence type="ECO:0000259" key="3">
    <source>
        <dbReference type="PROSITE" id="PS50112"/>
    </source>
</evidence>
<dbReference type="SUPFAM" id="SSF141868">
    <property type="entry name" value="EAL domain-like"/>
    <property type="match status" value="1"/>
</dbReference>
<dbReference type="CDD" id="cd01948">
    <property type="entry name" value="EAL"/>
    <property type="match status" value="1"/>
</dbReference>
<accession>A0A060NFY2</accession>
<dbReference type="Pfam" id="PF01590">
    <property type="entry name" value="GAF"/>
    <property type="match status" value="1"/>
</dbReference>
<dbReference type="RefSeq" id="WP_052467465.1">
    <property type="nucleotide sequence ID" value="NZ_AP014568.1"/>
</dbReference>
<dbReference type="STRING" id="1458425.SRAA_0617"/>
<dbReference type="KEGG" id="cbaa:SRAA_0617"/>
<name>A0A060NFY2_9BURK</name>
<evidence type="ECO:0000313" key="7">
    <source>
        <dbReference type="EMBL" id="BAO80471.1"/>
    </source>
</evidence>
<dbReference type="Pfam" id="PF13426">
    <property type="entry name" value="PAS_9"/>
    <property type="match status" value="1"/>
</dbReference>
<dbReference type="SUPFAM" id="SSF55785">
    <property type="entry name" value="PYP-like sensor domain (PAS domain)"/>
    <property type="match status" value="2"/>
</dbReference>
<dbReference type="SMART" id="SM00065">
    <property type="entry name" value="GAF"/>
    <property type="match status" value="2"/>
</dbReference>
<evidence type="ECO:0000259" key="5">
    <source>
        <dbReference type="PROSITE" id="PS50883"/>
    </source>
</evidence>
<evidence type="ECO:0000259" key="6">
    <source>
        <dbReference type="PROSITE" id="PS50887"/>
    </source>
</evidence>
<dbReference type="SMART" id="SM00086">
    <property type="entry name" value="PAC"/>
    <property type="match status" value="2"/>
</dbReference>
<organism evidence="7 8">
    <name type="scientific">Serpentinimonas raichei</name>
    <dbReference type="NCBI Taxonomy" id="1458425"/>
    <lineage>
        <taxon>Bacteria</taxon>
        <taxon>Pseudomonadati</taxon>
        <taxon>Pseudomonadota</taxon>
        <taxon>Betaproteobacteria</taxon>
        <taxon>Burkholderiales</taxon>
        <taxon>Comamonadaceae</taxon>
        <taxon>Serpentinimonas</taxon>
    </lineage>
</organism>
<dbReference type="Proteomes" id="UP000067461">
    <property type="component" value="Chromosome"/>
</dbReference>
<dbReference type="InterPro" id="IPR000160">
    <property type="entry name" value="GGDEF_dom"/>
</dbReference>
<dbReference type="Gene3D" id="3.30.450.40">
    <property type="match status" value="2"/>
</dbReference>
<feature type="domain" description="PAC" evidence="4">
    <location>
        <begin position="546"/>
        <end position="598"/>
    </location>
</feature>
<feature type="coiled-coil region" evidence="1">
    <location>
        <begin position="151"/>
        <end position="178"/>
    </location>
</feature>
<keyword evidence="1" id="KW-0175">Coiled coil</keyword>
<dbReference type="SUPFAM" id="SSF55073">
    <property type="entry name" value="Nucleotide cyclase"/>
    <property type="match status" value="1"/>
</dbReference>
<evidence type="ECO:0000259" key="4">
    <source>
        <dbReference type="PROSITE" id="PS50113"/>
    </source>
</evidence>
<dbReference type="PANTHER" id="PTHR44757">
    <property type="entry name" value="DIGUANYLATE CYCLASE DGCP"/>
    <property type="match status" value="1"/>
</dbReference>
<dbReference type="SMART" id="SM00091">
    <property type="entry name" value="PAS"/>
    <property type="match status" value="2"/>
</dbReference>
<dbReference type="InterPro" id="IPR035965">
    <property type="entry name" value="PAS-like_dom_sf"/>
</dbReference>
<dbReference type="Pfam" id="PF08447">
    <property type="entry name" value="PAS_3"/>
    <property type="match status" value="1"/>
</dbReference>
<feature type="domain" description="PAS" evidence="3">
    <location>
        <begin position="347"/>
        <end position="419"/>
    </location>
</feature>
<dbReference type="PROSITE" id="PS50112">
    <property type="entry name" value="PAS"/>
    <property type="match status" value="2"/>
</dbReference>
<feature type="domain" description="EAL" evidence="5">
    <location>
        <begin position="773"/>
        <end position="1027"/>
    </location>
</feature>
<feature type="compositionally biased region" description="Low complexity" evidence="2">
    <location>
        <begin position="1032"/>
        <end position="1046"/>
    </location>
</feature>
<dbReference type="Pfam" id="PF13185">
    <property type="entry name" value="GAF_2"/>
    <property type="match status" value="1"/>
</dbReference>
<dbReference type="Pfam" id="PF00990">
    <property type="entry name" value="GGDEF"/>
    <property type="match status" value="1"/>
</dbReference>
<dbReference type="Gene3D" id="3.30.70.270">
    <property type="match status" value="1"/>
</dbReference>
<sequence length="1052" mass="115128">MNTVGTSDCAPALPEDEAERLRALRALGVLDSAAEERFDRLTRLARTLFEVPIALISLVDAERQWFKSRQGMQVCETERAISFCGHAILAPDIFEVPDTLLDARFATNPMVTGAPHIRYYAGAPLRVDSGLTVGMLCIKDQRPRLLSPAQRAALRDLADCAQAELQALQHQIADLSELQAPLPDKGERQTGFSGLLQRLLALTHSEYGFIGEVLQSADGQPYLKIYAITDIAWDAASKAHLAEMAPKGMEFTNLRTLIGAALTTGEPVFANQPATDPRRGGLPPGHPSLDAFLGIPLHHEGAMVGLIGLANRPGGYERPLLDLLRPLLQRSALWIAASHDAHQLRENQTLLAELEQVAHIGCWKLDIETGRLHWSDELYRLFGLQPQEFAASYPAFLETVHPDDRAAVDAAYSGSLQAGADHYEIVHRIVRHSDGAIRHIHERCQHRRNAAGAVIESIGTAQDVTESQEAALALRRAASVFEHANDAIVITDAHGTLIDLNAAQCRLTGYSRDDLLGQNPRLWASGRHDAAFYRQMWQSLREQGLWRGEIWNRRKNGEIYPCLLTISPVRDTQGELQGYAGISTDLSALREQQRQLERLSQFDALTGLPNRSLLTDRLQQAMGQALRRGRQLALVYLDLDGFQAFNEHRGPDAGDELLIRLAQRLKAALPEDATLARMGGDEFVAVLPDLPQAAAAQPLLDAILSHIAACEADAGNGQPLTASLGVSFYPQADAVDADQLLRQADQAMYAAKQGGKNRYHLFDAEHDRGLRSRHAELGQIALALQQQQFVLHYQPKVNMRSGAVIGAEALIRWQHPQRGLLGPGAFLPALEQQTLMVDVGDWVLEQALQQIAHWNRTGLRLPVSVNIDAMQLAQADFVPKLRAALARQPEVQPSQLELEVLETSALGDLGAVSALLHQCRELGVLTSLDDFGTGYSSLTYLKHLPTQVLKIDQSFVRGMLDDPSDSAILQGVLGLAQALGRLVIAEGVETSAHAQMLLRLGCVHGQGYAIARPMPAEQIPDWVAHWKPDPAWAAAPSPAPSAALPLETRQPA</sequence>
<proteinExistence type="predicted"/>
<dbReference type="Pfam" id="PF00563">
    <property type="entry name" value="EAL"/>
    <property type="match status" value="1"/>
</dbReference>
<dbReference type="Gene3D" id="2.10.70.100">
    <property type="match status" value="1"/>
</dbReference>
<dbReference type="HOGENOM" id="CLU_000445_70_34_4"/>
<dbReference type="CDD" id="cd00130">
    <property type="entry name" value="PAS"/>
    <property type="match status" value="2"/>
</dbReference>
<feature type="region of interest" description="Disordered" evidence="2">
    <location>
        <begin position="1032"/>
        <end position="1052"/>
    </location>
</feature>
<dbReference type="OrthoDB" id="9813903at2"/>
<dbReference type="PROSITE" id="PS50887">
    <property type="entry name" value="GGDEF"/>
    <property type="match status" value="1"/>
</dbReference>
<dbReference type="InterPro" id="IPR000014">
    <property type="entry name" value="PAS"/>
</dbReference>
<dbReference type="InterPro" id="IPR029787">
    <property type="entry name" value="Nucleotide_cyclase"/>
</dbReference>
<dbReference type="SUPFAM" id="SSF55781">
    <property type="entry name" value="GAF domain-like"/>
    <property type="match status" value="2"/>
</dbReference>
<dbReference type="InterPro" id="IPR000700">
    <property type="entry name" value="PAS-assoc_C"/>
</dbReference>